<sequence>MGLLLKQAYMLDPNGKQLVRDILVENGKIIALEEQIADKGHREINCRNKWVFPGFIDVHVHLREPGFEAKETLETGTRAAARGGFTTIFCMPNTKPSLDRPELIKRVMNTAARKGAVHVQPIAAITKNQQGEELTDFAALKEAGAAAFSDDGVGVQSSYVMKQAMIKAKALDLPIVAHCEDDTLAAGGVVHEGVFSKRHGLPGIPSDSEYIHVGRDILLAEETGAQYHVCHISTKESIRLVREGKQRGVKVTAEVAPHHLLLCDEDIPCPDPNFKMNPPLRSKADRQAVVEGLVDGTIDIIATDHAPHTEEEKSRGIIQAPFGIVGLETAFPLLYTHLVKTGTLTLAQLIEKMTAKPAEIFGLNKGRLEIGADADLTVVDLELEQPIRPEHFLSKGRNTPFAGWICQGWPVATIVNGEVVWQEQASMV</sequence>
<dbReference type="SUPFAM" id="SSF51556">
    <property type="entry name" value="Metallo-dependent hydrolases"/>
    <property type="match status" value="1"/>
</dbReference>
<dbReference type="GO" id="GO:0044205">
    <property type="term" value="P:'de novo' UMP biosynthetic process"/>
    <property type="evidence" value="ECO:0007669"/>
    <property type="project" value="UniProtKB-UniRule"/>
</dbReference>
<name>A0A8X8I754_CALTT</name>
<feature type="domain" description="Amidohydrolase 3" evidence="8">
    <location>
        <begin position="342"/>
        <end position="420"/>
    </location>
</feature>
<feature type="binding site" evidence="7">
    <location>
        <begin position="61"/>
        <end position="63"/>
    </location>
    <ligand>
        <name>substrate</name>
    </ligand>
</feature>
<reference evidence="10 11" key="1">
    <citation type="journal article" date="2020" name="Extremophiles">
        <title>Genomic analysis of Caldalkalibacillus thermarum TA2.A1 reveals aerobic alkaliphilic metabolism and evolutionary hallmarks linking alkaliphilic bacteria and plant life.</title>
        <authorList>
            <person name="de Jong S.I."/>
            <person name="van den Broek M.A."/>
            <person name="Merkel A.Y."/>
            <person name="de la Torre Cortes P."/>
            <person name="Kalamorz F."/>
            <person name="Cook G.M."/>
            <person name="van Loosdrecht M.C.M."/>
            <person name="McMillan D.G.G."/>
        </authorList>
    </citation>
    <scope>NUCLEOTIDE SEQUENCE [LARGE SCALE GENOMIC DNA]</scope>
    <source>
        <strain evidence="10 11">TA2.A1</strain>
    </source>
</reference>
<feature type="binding site" evidence="7">
    <location>
        <position position="93"/>
    </location>
    <ligand>
        <name>substrate</name>
    </ligand>
</feature>
<feature type="domain" description="Dihydroorotase catalytic" evidence="9">
    <location>
        <begin position="49"/>
        <end position="237"/>
    </location>
</feature>
<feature type="active site" evidence="7">
    <location>
        <position position="304"/>
    </location>
</feature>
<feature type="binding site" evidence="7">
    <location>
        <position position="304"/>
    </location>
    <ligand>
        <name>Zn(2+)</name>
        <dbReference type="ChEBI" id="CHEBI:29105"/>
        <label>1</label>
    </ligand>
</feature>
<dbReference type="InterPro" id="IPR011059">
    <property type="entry name" value="Metal-dep_hydrolase_composite"/>
</dbReference>
<feature type="binding site" evidence="7">
    <location>
        <position position="277"/>
    </location>
    <ligand>
        <name>substrate</name>
    </ligand>
</feature>
<keyword evidence="3 7" id="KW-0479">Metal-binding</keyword>
<dbReference type="Gene3D" id="3.20.20.140">
    <property type="entry name" value="Metal-dependent hydrolases"/>
    <property type="match status" value="1"/>
</dbReference>
<accession>A0A8X8I754</accession>
<evidence type="ECO:0000256" key="4">
    <source>
        <dbReference type="ARBA" id="ARBA00022801"/>
    </source>
</evidence>
<feature type="binding site" evidence="7">
    <location>
        <position position="308"/>
    </location>
    <ligand>
        <name>substrate</name>
    </ligand>
</feature>
<keyword evidence="6 7" id="KW-0665">Pyrimidine biosynthesis</keyword>
<evidence type="ECO:0000256" key="7">
    <source>
        <dbReference type="HAMAP-Rule" id="MF_00220"/>
    </source>
</evidence>
<gene>
    <name evidence="7" type="primary">pyrC</name>
    <name evidence="10" type="ORF">HUR95_10335</name>
</gene>
<feature type="binding site" evidence="7">
    <location>
        <position position="231"/>
    </location>
    <ligand>
        <name>Zn(2+)</name>
        <dbReference type="ChEBI" id="CHEBI:29105"/>
        <label>2</label>
    </ligand>
</feature>
<dbReference type="Pfam" id="PF12890">
    <property type="entry name" value="DHOase"/>
    <property type="match status" value="1"/>
</dbReference>
<dbReference type="CDD" id="cd01317">
    <property type="entry name" value="DHOase_IIa"/>
    <property type="match status" value="1"/>
</dbReference>
<dbReference type="EC" id="3.5.2.3" evidence="7"/>
<evidence type="ECO:0000313" key="11">
    <source>
        <dbReference type="Proteomes" id="UP000825179"/>
    </source>
</evidence>
<dbReference type="RefSeq" id="WP_222822550.1">
    <property type="nucleotide sequence ID" value="NZ_CP082237.1"/>
</dbReference>
<evidence type="ECO:0000259" key="9">
    <source>
        <dbReference type="Pfam" id="PF12890"/>
    </source>
</evidence>
<dbReference type="GO" id="GO:0008270">
    <property type="term" value="F:zinc ion binding"/>
    <property type="evidence" value="ECO:0007669"/>
    <property type="project" value="UniProtKB-UniRule"/>
</dbReference>
<feature type="binding site" evidence="7">
    <location>
        <begin position="322"/>
        <end position="323"/>
    </location>
    <ligand>
        <name>substrate</name>
    </ligand>
</feature>
<keyword evidence="11" id="KW-1185">Reference proteome</keyword>
<keyword evidence="4 7" id="KW-0378">Hydrolase</keyword>
<feature type="binding site" evidence="7">
    <location>
        <position position="61"/>
    </location>
    <ligand>
        <name>Zn(2+)</name>
        <dbReference type="ChEBI" id="CHEBI:29105"/>
        <label>1</label>
    </ligand>
</feature>
<feature type="binding site" evidence="7">
    <location>
        <position position="151"/>
    </location>
    <ligand>
        <name>Zn(2+)</name>
        <dbReference type="ChEBI" id="CHEBI:29105"/>
        <label>1</label>
    </ligand>
</feature>
<comment type="cofactor">
    <cofactor evidence="7">
        <name>Zn(2+)</name>
        <dbReference type="ChEBI" id="CHEBI:29105"/>
    </cofactor>
    <text evidence="7">Binds 2 Zn(2+) ions per subunit.</text>
</comment>
<dbReference type="InterPro" id="IPR050138">
    <property type="entry name" value="DHOase/Allantoinase_Hydrolase"/>
</dbReference>
<proteinExistence type="inferred from homology"/>
<dbReference type="GO" id="GO:0005737">
    <property type="term" value="C:cytoplasm"/>
    <property type="evidence" value="ECO:0007669"/>
    <property type="project" value="TreeGrafter"/>
</dbReference>
<dbReference type="Proteomes" id="UP000825179">
    <property type="component" value="Chromosome"/>
</dbReference>
<dbReference type="GO" id="GO:0004151">
    <property type="term" value="F:dihydroorotase activity"/>
    <property type="evidence" value="ECO:0007669"/>
    <property type="project" value="UniProtKB-UniRule"/>
</dbReference>
<comment type="similarity">
    <text evidence="2 7">Belongs to the metallo-dependent hydrolases superfamily. DHOase family. Class I DHOase subfamily.</text>
</comment>
<dbReference type="InterPro" id="IPR032466">
    <property type="entry name" value="Metal_Hydrolase"/>
</dbReference>
<feature type="binding site" evidence="7">
    <location>
        <position position="178"/>
    </location>
    <ligand>
        <name>Zn(2+)</name>
        <dbReference type="ChEBI" id="CHEBI:29105"/>
        <label>2</label>
    </ligand>
</feature>
<dbReference type="PANTHER" id="PTHR43668:SF2">
    <property type="entry name" value="ALLANTOINASE"/>
    <property type="match status" value="1"/>
</dbReference>
<dbReference type="GO" id="GO:0004038">
    <property type="term" value="F:allantoinase activity"/>
    <property type="evidence" value="ECO:0007669"/>
    <property type="project" value="TreeGrafter"/>
</dbReference>
<dbReference type="InterPro" id="IPR004722">
    <property type="entry name" value="DHOase"/>
</dbReference>
<dbReference type="AlphaFoldDB" id="A0A8X8I754"/>
<feature type="binding site" evidence="7">
    <location>
        <position position="59"/>
    </location>
    <ligand>
        <name>Zn(2+)</name>
        <dbReference type="ChEBI" id="CHEBI:29105"/>
        <label>1</label>
    </ligand>
</feature>
<dbReference type="SUPFAM" id="SSF51338">
    <property type="entry name" value="Composite domain of metallo-dependent hydrolases"/>
    <property type="match status" value="1"/>
</dbReference>
<organism evidence="10 11">
    <name type="scientific">Caldalkalibacillus thermarum (strain TA2.A1)</name>
    <dbReference type="NCBI Taxonomy" id="986075"/>
    <lineage>
        <taxon>Bacteria</taxon>
        <taxon>Bacillati</taxon>
        <taxon>Bacillota</taxon>
        <taxon>Bacilli</taxon>
        <taxon>Bacillales</taxon>
        <taxon>Bacillaceae</taxon>
        <taxon>Caldalkalibacillus</taxon>
    </lineage>
</organism>
<keyword evidence="5 7" id="KW-0862">Zinc</keyword>
<feature type="binding site" evidence="7">
    <location>
        <position position="151"/>
    </location>
    <ligand>
        <name>Zn(2+)</name>
        <dbReference type="ChEBI" id="CHEBI:29105"/>
        <label>2</label>
    </ligand>
</feature>
<evidence type="ECO:0000256" key="6">
    <source>
        <dbReference type="ARBA" id="ARBA00022975"/>
    </source>
</evidence>
<dbReference type="GO" id="GO:0006145">
    <property type="term" value="P:purine nucleobase catabolic process"/>
    <property type="evidence" value="ECO:0007669"/>
    <property type="project" value="TreeGrafter"/>
</dbReference>
<dbReference type="NCBIfam" id="NF006837">
    <property type="entry name" value="PRK09357.1-2"/>
    <property type="match status" value="1"/>
</dbReference>
<dbReference type="InterPro" id="IPR013108">
    <property type="entry name" value="Amidohydro_3"/>
</dbReference>
<comment type="catalytic activity">
    <reaction evidence="7">
        <text>(S)-dihydroorotate + H2O = N-carbamoyl-L-aspartate + H(+)</text>
        <dbReference type="Rhea" id="RHEA:24296"/>
        <dbReference type="ChEBI" id="CHEBI:15377"/>
        <dbReference type="ChEBI" id="CHEBI:15378"/>
        <dbReference type="ChEBI" id="CHEBI:30864"/>
        <dbReference type="ChEBI" id="CHEBI:32814"/>
        <dbReference type="EC" id="3.5.2.3"/>
    </reaction>
</comment>
<dbReference type="NCBIfam" id="TIGR00857">
    <property type="entry name" value="pyrC_multi"/>
    <property type="match status" value="1"/>
</dbReference>
<evidence type="ECO:0000256" key="1">
    <source>
        <dbReference type="ARBA" id="ARBA00002368"/>
    </source>
</evidence>
<dbReference type="PROSITE" id="PS00483">
    <property type="entry name" value="DIHYDROOROTASE_2"/>
    <property type="match status" value="1"/>
</dbReference>
<evidence type="ECO:0000256" key="3">
    <source>
        <dbReference type="ARBA" id="ARBA00022723"/>
    </source>
</evidence>
<comment type="pathway">
    <text evidence="7">Pyrimidine metabolism; UMP biosynthesis via de novo pathway; (S)-dihydroorotate from bicarbonate: step 3/3.</text>
</comment>
<dbReference type="PROSITE" id="PS00482">
    <property type="entry name" value="DIHYDROOROTASE_1"/>
    <property type="match status" value="1"/>
</dbReference>
<dbReference type="Pfam" id="PF07969">
    <property type="entry name" value="Amidohydro_3"/>
    <property type="match status" value="1"/>
</dbReference>
<evidence type="ECO:0000313" key="10">
    <source>
        <dbReference type="EMBL" id="QZT32777.1"/>
    </source>
</evidence>
<protein>
    <recommendedName>
        <fullName evidence="7">Dihydroorotase</fullName>
        <shortName evidence="7">DHOase</shortName>
        <ecNumber evidence="7">3.5.2.3</ecNumber>
    </recommendedName>
</protein>
<dbReference type="InterPro" id="IPR024403">
    <property type="entry name" value="DHOase_cat"/>
</dbReference>
<comment type="function">
    <text evidence="1 7">Catalyzes the reversible cyclization of carbamoyl aspartate to dihydroorotate.</text>
</comment>
<dbReference type="HAMAP" id="MF_00220_B">
    <property type="entry name" value="PyrC_classI_B"/>
    <property type="match status" value="1"/>
</dbReference>
<evidence type="ECO:0000256" key="2">
    <source>
        <dbReference type="ARBA" id="ARBA00010286"/>
    </source>
</evidence>
<dbReference type="PANTHER" id="PTHR43668">
    <property type="entry name" value="ALLANTOINASE"/>
    <property type="match status" value="1"/>
</dbReference>
<dbReference type="KEGG" id="cthu:HUR95_10335"/>
<dbReference type="InterPro" id="IPR002195">
    <property type="entry name" value="Dihydroorotase_CS"/>
</dbReference>
<evidence type="ECO:0000256" key="5">
    <source>
        <dbReference type="ARBA" id="ARBA00022833"/>
    </source>
</evidence>
<dbReference type="EMBL" id="CP082237">
    <property type="protein sequence ID" value="QZT32777.1"/>
    <property type="molecule type" value="Genomic_DNA"/>
</dbReference>
<dbReference type="Gene3D" id="2.30.40.10">
    <property type="entry name" value="Urease, subunit C, domain 1"/>
    <property type="match status" value="1"/>
</dbReference>
<evidence type="ECO:0000259" key="8">
    <source>
        <dbReference type="Pfam" id="PF07969"/>
    </source>
</evidence>